<evidence type="ECO:0000256" key="1">
    <source>
        <dbReference type="SAM" id="MobiDB-lite"/>
    </source>
</evidence>
<organism evidence="2 3">
    <name type="scientific">Fusibacter tunisiensis</name>
    <dbReference type="NCBI Taxonomy" id="1008308"/>
    <lineage>
        <taxon>Bacteria</taxon>
        <taxon>Bacillati</taxon>
        <taxon>Bacillota</taxon>
        <taxon>Clostridia</taxon>
        <taxon>Eubacteriales</taxon>
        <taxon>Eubacteriales Family XII. Incertae Sedis</taxon>
        <taxon>Fusibacter</taxon>
    </lineage>
</organism>
<name>A0ABS2MPS9_9FIRM</name>
<feature type="region of interest" description="Disordered" evidence="1">
    <location>
        <begin position="260"/>
        <end position="285"/>
    </location>
</feature>
<keyword evidence="3" id="KW-1185">Reference proteome</keyword>
<protein>
    <recommendedName>
        <fullName evidence="4">Carboxypeptidase regulatory-like domain-containing protein</fullName>
    </recommendedName>
</protein>
<sequence length="972" mass="108439">MDKKKMISIFWMGVLLIGLLAIGFSVDVEEPVTVRALSKDLSQMNQFRVEIFERRLPDSQEWTQLNLDGAPVEWQSGDATEISENIAYDYDYRIKLSKEDYISVNLEVSANTEQTIWESVLYTTSSIVEVTVDAVQTTVNDNEVVVQIDGAQFPEAFSPSDYVAILVNDPNWTVDNFGLPMNFPYLKDVPELREGIANGLALTADNAGEYYLFVGFLDSEDHLVGYSEKRVELAEAQPEDGLRVEVKDSNGVSIEGARVEALSRRSDAEEPSEYQSFEGSPEGITNAEGETVIQLEIGYQYLVGVFKDGYLNRTFEIRIHEPQQSFRAVLYTPTSLEVVNSEILGYQPIETDGTGFVLNLNSQDTDLPENTTHFGYLLLRPDYVVATDGLPYQIEYVQDEPVGVCDVRENPGTFSLIVFFFNRVSPEERLLLGYTEMPITIEDSSPGPGPDPGPGDTSEYQFRVAVGSKEPVDSLIEPNSDGKIYVPVPAGDSGWIEFPVEFEQVDFIGHMDPIGTEVAWDDPYWIIPAQININNFGGSLEIMENGSTKLSFTDELKRASFDAYLPGDDRPIQVILYQPGYAYITIKFQLDENPEPESLQASGQNDSREVDIPVPDEMMEGTYQIWGEFEDTGIVIQDFGGGVWEYLADRSEIVTSRSEGPVTTLNLKRYFGKVTMHMRYQIGNSYEDSMVTLFEPDFVGIDITTEYSSGEYGSGITNASNPEVYMPTAFAYFLNNEVGIKPSSVGRPYEILGASVIGEYGVGLPPAYPYEDFSPSPPDWMIPLPDVEVNPVTSIIIQIRFLDTGVEAEIPLVVRRVLFSASTMEYDQAHKDAILSGREHVDYDYYGEDSITFVNLFSFNPSEPEYEGPRFEINHTLLVMYYINDRIIGSKQFEVVSGEDDRMMVIVQRLGGSEEEVFKDANRITLFLISSDGISNGAASFGGATYGIGAGYGHLLPNHPEYGVGKDGMDYE</sequence>
<comment type="caution">
    <text evidence="2">The sequence shown here is derived from an EMBL/GenBank/DDBJ whole genome shotgun (WGS) entry which is preliminary data.</text>
</comment>
<evidence type="ECO:0000313" key="3">
    <source>
        <dbReference type="Proteomes" id="UP000767854"/>
    </source>
</evidence>
<proteinExistence type="predicted"/>
<gene>
    <name evidence="2" type="ORF">JOC49_000935</name>
</gene>
<reference evidence="2 3" key="1">
    <citation type="submission" date="2021-01" db="EMBL/GenBank/DDBJ databases">
        <title>Genomic Encyclopedia of Type Strains, Phase IV (KMG-IV): sequencing the most valuable type-strain genomes for metagenomic binning, comparative biology and taxonomic classification.</title>
        <authorList>
            <person name="Goeker M."/>
        </authorList>
    </citation>
    <scope>NUCLEOTIDE SEQUENCE [LARGE SCALE GENOMIC DNA]</scope>
    <source>
        <strain evidence="2 3">DSM 24436</strain>
    </source>
</reference>
<accession>A0ABS2MPS9</accession>
<evidence type="ECO:0008006" key="4">
    <source>
        <dbReference type="Google" id="ProtNLM"/>
    </source>
</evidence>
<dbReference type="EMBL" id="JAFBDT010000005">
    <property type="protein sequence ID" value="MBM7561415.1"/>
    <property type="molecule type" value="Genomic_DNA"/>
</dbReference>
<evidence type="ECO:0000313" key="2">
    <source>
        <dbReference type="EMBL" id="MBM7561415.1"/>
    </source>
</evidence>
<dbReference type="RefSeq" id="WP_204662904.1">
    <property type="nucleotide sequence ID" value="NZ_JAFBDT010000005.1"/>
</dbReference>
<dbReference type="Proteomes" id="UP000767854">
    <property type="component" value="Unassembled WGS sequence"/>
</dbReference>